<keyword evidence="1" id="KW-0812">Transmembrane</keyword>
<dbReference type="OrthoDB" id="1351085at2"/>
<evidence type="ECO:0000256" key="1">
    <source>
        <dbReference type="SAM" id="Phobius"/>
    </source>
</evidence>
<gene>
    <name evidence="2" type="ORF">EFB08_06525</name>
</gene>
<dbReference type="AlphaFoldDB" id="A0A3M9MU82"/>
<name>A0A3M9MU82_9BACT</name>
<keyword evidence="3" id="KW-1185">Reference proteome</keyword>
<evidence type="ECO:0000313" key="3">
    <source>
        <dbReference type="Proteomes" id="UP000272117"/>
    </source>
</evidence>
<reference evidence="2 3" key="1">
    <citation type="submission" date="2018-11" db="EMBL/GenBank/DDBJ databases">
        <title>Rufibacter latericius sp. nov., isolated from water in Baiyang Lake.</title>
        <authorList>
            <person name="Yang Y."/>
        </authorList>
    </citation>
    <scope>NUCLEOTIDE SEQUENCE [LARGE SCALE GENOMIC DNA]</scope>
    <source>
        <strain evidence="2 3">R-22-1c-1</strain>
    </source>
</reference>
<proteinExistence type="predicted"/>
<evidence type="ECO:0000313" key="2">
    <source>
        <dbReference type="EMBL" id="RNI29081.1"/>
    </source>
</evidence>
<dbReference type="EMBL" id="RJJD01000003">
    <property type="protein sequence ID" value="RNI29081.1"/>
    <property type="molecule type" value="Genomic_DNA"/>
</dbReference>
<feature type="transmembrane region" description="Helical" evidence="1">
    <location>
        <begin position="51"/>
        <end position="73"/>
    </location>
</feature>
<comment type="caution">
    <text evidence="2">The sequence shown here is derived from an EMBL/GenBank/DDBJ whole genome shotgun (WGS) entry which is preliminary data.</text>
</comment>
<sequence>MENINIEKLKDYIRCHLPLILGVLGIIFLWAGEFLDGLKGTYDWSEGLRKASRYAFKTGGVTILTSGVFAAVLKSFQYSGVFREEIEKVVFGNHFLERRKDLPELWKNITNAVYQSKFPDVSNDINEMIFSTYLPRDKKYYYRNFHVTIDISKLEQNGMITYKQASRYEIIPAHGLNNIDLDIYATIDVKGKFFKNGITSYKIDGNEYKLDGNEYVNDSANSATNKVHGQIEHKTKKIGQVERHEYTIKTKLTGKKVYSVEKIEERAYSIKEDNIKIFRVGTFTKGMEVNVFFPRNMCVYFFDIGVIEEFKSENDQVSNHLKKVHKDGVILPQQGWGLYFIRK</sequence>
<accession>A0A3M9MU82</accession>
<dbReference type="Proteomes" id="UP000272117">
    <property type="component" value="Unassembled WGS sequence"/>
</dbReference>
<protein>
    <submittedName>
        <fullName evidence="2">Uncharacterized protein</fullName>
    </submittedName>
</protein>
<dbReference type="RefSeq" id="WP_123126140.1">
    <property type="nucleotide sequence ID" value="NZ_RJJD01000003.1"/>
</dbReference>
<organism evidence="2 3">
    <name type="scientific">Rufibacter latericius</name>
    <dbReference type="NCBI Taxonomy" id="2487040"/>
    <lineage>
        <taxon>Bacteria</taxon>
        <taxon>Pseudomonadati</taxon>
        <taxon>Bacteroidota</taxon>
        <taxon>Cytophagia</taxon>
        <taxon>Cytophagales</taxon>
        <taxon>Hymenobacteraceae</taxon>
        <taxon>Rufibacter</taxon>
    </lineage>
</organism>
<keyword evidence="1" id="KW-0472">Membrane</keyword>
<feature type="transmembrane region" description="Helical" evidence="1">
    <location>
        <begin position="12"/>
        <end position="31"/>
    </location>
</feature>
<keyword evidence="1" id="KW-1133">Transmembrane helix</keyword>